<feature type="compositionally biased region" description="Basic and acidic residues" evidence="1">
    <location>
        <begin position="42"/>
        <end position="61"/>
    </location>
</feature>
<sequence length="96" mass="10423">MKNNVLAVHTCAKGSGSHADWQNTGPQNTCSQRRSGMTQDNADARRSSSPENRRVPEKGTVRAGGKEMTEVIGQTKEVDIFTPQQPVEDITLQLAA</sequence>
<proteinExistence type="predicted"/>
<protein>
    <submittedName>
        <fullName evidence="2">Uncharacterized protein</fullName>
    </submittedName>
</protein>
<feature type="region of interest" description="Disordered" evidence="1">
    <location>
        <begin position="12"/>
        <end position="61"/>
    </location>
</feature>
<organism evidence="2 3">
    <name type="scientific">Portunus trituberculatus</name>
    <name type="common">Swimming crab</name>
    <name type="synonym">Neptunus trituberculatus</name>
    <dbReference type="NCBI Taxonomy" id="210409"/>
    <lineage>
        <taxon>Eukaryota</taxon>
        <taxon>Metazoa</taxon>
        <taxon>Ecdysozoa</taxon>
        <taxon>Arthropoda</taxon>
        <taxon>Crustacea</taxon>
        <taxon>Multicrustacea</taxon>
        <taxon>Malacostraca</taxon>
        <taxon>Eumalacostraca</taxon>
        <taxon>Eucarida</taxon>
        <taxon>Decapoda</taxon>
        <taxon>Pleocyemata</taxon>
        <taxon>Brachyura</taxon>
        <taxon>Eubrachyura</taxon>
        <taxon>Portunoidea</taxon>
        <taxon>Portunidae</taxon>
        <taxon>Portuninae</taxon>
        <taxon>Portunus</taxon>
    </lineage>
</organism>
<evidence type="ECO:0000256" key="1">
    <source>
        <dbReference type="SAM" id="MobiDB-lite"/>
    </source>
</evidence>
<dbReference type="AlphaFoldDB" id="A0A5B7K4Q8"/>
<accession>A0A5B7K4Q8</accession>
<name>A0A5B7K4Q8_PORTR</name>
<keyword evidence="3" id="KW-1185">Reference proteome</keyword>
<evidence type="ECO:0000313" key="2">
    <source>
        <dbReference type="EMBL" id="MPD02000.1"/>
    </source>
</evidence>
<dbReference type="Proteomes" id="UP000324222">
    <property type="component" value="Unassembled WGS sequence"/>
</dbReference>
<comment type="caution">
    <text evidence="2">The sequence shown here is derived from an EMBL/GenBank/DDBJ whole genome shotgun (WGS) entry which is preliminary data.</text>
</comment>
<gene>
    <name evidence="2" type="ORF">E2C01_097554</name>
</gene>
<dbReference type="EMBL" id="VSRR010129498">
    <property type="protein sequence ID" value="MPD02000.1"/>
    <property type="molecule type" value="Genomic_DNA"/>
</dbReference>
<feature type="compositionally biased region" description="Polar residues" evidence="1">
    <location>
        <begin position="20"/>
        <end position="41"/>
    </location>
</feature>
<evidence type="ECO:0000313" key="3">
    <source>
        <dbReference type="Proteomes" id="UP000324222"/>
    </source>
</evidence>
<reference evidence="2 3" key="1">
    <citation type="submission" date="2019-05" db="EMBL/GenBank/DDBJ databases">
        <title>Another draft genome of Portunus trituberculatus and its Hox gene families provides insights of decapod evolution.</title>
        <authorList>
            <person name="Jeong J.-H."/>
            <person name="Song I."/>
            <person name="Kim S."/>
            <person name="Choi T."/>
            <person name="Kim D."/>
            <person name="Ryu S."/>
            <person name="Kim W."/>
        </authorList>
    </citation>
    <scope>NUCLEOTIDE SEQUENCE [LARGE SCALE GENOMIC DNA]</scope>
    <source>
        <tissue evidence="2">Muscle</tissue>
    </source>
</reference>